<feature type="region of interest" description="Disordered" evidence="1">
    <location>
        <begin position="351"/>
        <end position="373"/>
    </location>
</feature>
<proteinExistence type="predicted"/>
<dbReference type="Proteomes" id="UP000019377">
    <property type="component" value="Unassembled WGS sequence"/>
</dbReference>
<dbReference type="Gene3D" id="3.20.20.140">
    <property type="entry name" value="Metal-dependent hydrolases"/>
    <property type="match status" value="1"/>
</dbReference>
<dbReference type="HOGENOM" id="CLU_031506_3_2_1"/>
<evidence type="ECO:0000256" key="1">
    <source>
        <dbReference type="SAM" id="MobiDB-lite"/>
    </source>
</evidence>
<evidence type="ECO:0000313" key="3">
    <source>
        <dbReference type="Proteomes" id="UP000019377"/>
    </source>
</evidence>
<dbReference type="OMA" id="VTDAHCH"/>
<name>V5ETK7_KALBG</name>
<dbReference type="SUPFAM" id="SSF51556">
    <property type="entry name" value="Metallo-dependent hydrolases"/>
    <property type="match status" value="1"/>
</dbReference>
<dbReference type="InterPro" id="IPR032466">
    <property type="entry name" value="Metal_Hydrolase"/>
</dbReference>
<dbReference type="InterPro" id="IPR001130">
    <property type="entry name" value="TatD-like"/>
</dbReference>
<dbReference type="OrthoDB" id="413993at2759"/>
<evidence type="ECO:0008006" key="4">
    <source>
        <dbReference type="Google" id="ProtNLM"/>
    </source>
</evidence>
<protein>
    <recommendedName>
        <fullName evidence="4">TatD-related DNase</fullName>
    </recommendedName>
</protein>
<dbReference type="RefSeq" id="XP_016290358.1">
    <property type="nucleotide sequence ID" value="XM_016439068.1"/>
</dbReference>
<evidence type="ECO:0000313" key="2">
    <source>
        <dbReference type="EMBL" id="EST05369.1"/>
    </source>
</evidence>
<sequence length="373" mass="41090">MCAGGSHSDTSESAAIQQPSSTLAAYFVDSHCHPTDDPSAYTSSNLDELSNRIRDTPVGRLVCMSTNARDQGMVAELASRHPDKVIPCFGWHPWFAHQISLSDPPPSKEQHYHELFGIPEPAPGEKNTAKEELAAIWEQLPDPVSLESVSAGIRENFDRFPSALLGEVGIDRAFRIPRRAWNYDPHRTDLDTSTPKLTKLKTPQAHQLSVLRAQIDVALQYKRNISLHSVQAAGLTVDLLSSLRNTDIAAFGAVRISLHSCTLDTNVVKSITKKHANVYVGFSSTINRKQIVARECLASVDRSRALVESDYHTVSGIPGYLAQANGYFAQLHGLDAEAAAKQLRANWEAFYTGRDPDSESDESDEDDEQLNRS</sequence>
<gene>
    <name evidence="2" type="ORF">PSEUBRA_SCAF6g00938</name>
</gene>
<feature type="compositionally biased region" description="Acidic residues" evidence="1">
    <location>
        <begin position="358"/>
        <end position="373"/>
    </location>
</feature>
<accession>V5ETK7</accession>
<dbReference type="PANTHER" id="PTHR47345">
    <property type="entry name" value="CUT9-INTERACTING PROTEIN SCN1"/>
    <property type="match status" value="1"/>
</dbReference>
<dbReference type="GeneID" id="27421769"/>
<dbReference type="EMBL" id="KI545892">
    <property type="protein sequence ID" value="EST05369.1"/>
    <property type="molecule type" value="Genomic_DNA"/>
</dbReference>
<dbReference type="InterPro" id="IPR053044">
    <property type="entry name" value="Metallo-hydrolase/TatD-type"/>
</dbReference>
<dbReference type="Pfam" id="PF01026">
    <property type="entry name" value="TatD_DNase"/>
    <property type="match status" value="1"/>
</dbReference>
<reference evidence="3" key="1">
    <citation type="journal article" date="2013" name="Genome Announc.">
        <title>Draft genome sequence of Pseudozyma brasiliensis sp. nov. strain GHG001, a high producer of endo-1,4-xylanase isolated from an insect pest of sugarcane.</title>
        <authorList>
            <person name="Oliveira J.V.D.C."/>
            <person name="dos Santos R.A.C."/>
            <person name="Borges T.A."/>
            <person name="Riano-Pachon D.M."/>
            <person name="Goldman G.H."/>
        </authorList>
    </citation>
    <scope>NUCLEOTIDE SEQUENCE [LARGE SCALE GENOMIC DNA]</scope>
    <source>
        <strain evidence="3">GHG001</strain>
    </source>
</reference>
<dbReference type="eggNOG" id="KOG3020">
    <property type="taxonomic scope" value="Eukaryota"/>
</dbReference>
<dbReference type="GO" id="GO:0016788">
    <property type="term" value="F:hydrolase activity, acting on ester bonds"/>
    <property type="evidence" value="ECO:0007669"/>
    <property type="project" value="InterPro"/>
</dbReference>
<dbReference type="AlphaFoldDB" id="V5ETK7"/>
<organism evidence="2 3">
    <name type="scientific">Kalmanozyma brasiliensis (strain GHG001)</name>
    <name type="common">Yeast</name>
    <name type="synonym">Pseudozyma brasiliensis</name>
    <dbReference type="NCBI Taxonomy" id="1365824"/>
    <lineage>
        <taxon>Eukaryota</taxon>
        <taxon>Fungi</taxon>
        <taxon>Dikarya</taxon>
        <taxon>Basidiomycota</taxon>
        <taxon>Ustilaginomycotina</taxon>
        <taxon>Ustilaginomycetes</taxon>
        <taxon>Ustilaginales</taxon>
        <taxon>Ustilaginaceae</taxon>
        <taxon>Kalmanozyma</taxon>
    </lineage>
</organism>
<keyword evidence="3" id="KW-1185">Reference proteome</keyword>
<dbReference type="PANTHER" id="PTHR47345:SF1">
    <property type="entry name" value="CUT9-INTERACTING PROTEIN SCN1"/>
    <property type="match status" value="1"/>
</dbReference>